<evidence type="ECO:0000256" key="1">
    <source>
        <dbReference type="SAM" id="MobiDB-lite"/>
    </source>
</evidence>
<organism evidence="2 3">
    <name type="scientific">Popillia japonica</name>
    <name type="common">Japanese beetle</name>
    <dbReference type="NCBI Taxonomy" id="7064"/>
    <lineage>
        <taxon>Eukaryota</taxon>
        <taxon>Metazoa</taxon>
        <taxon>Ecdysozoa</taxon>
        <taxon>Arthropoda</taxon>
        <taxon>Hexapoda</taxon>
        <taxon>Insecta</taxon>
        <taxon>Pterygota</taxon>
        <taxon>Neoptera</taxon>
        <taxon>Endopterygota</taxon>
        <taxon>Coleoptera</taxon>
        <taxon>Polyphaga</taxon>
        <taxon>Scarabaeiformia</taxon>
        <taxon>Scarabaeidae</taxon>
        <taxon>Rutelinae</taxon>
        <taxon>Popillia</taxon>
    </lineage>
</organism>
<gene>
    <name evidence="2" type="ORF">QE152_g37260</name>
</gene>
<feature type="region of interest" description="Disordered" evidence="1">
    <location>
        <begin position="25"/>
        <end position="66"/>
    </location>
</feature>
<sequence>MGDQTERYQQVRTEEELQALIETVNDASENINSEIQHDPDVNDNDPSQNDPSPEGNFETPKENETAIPLTEQTNILKRQEQVRKYRMSAKSLKLHNSVQNYADNKLWGYDEFLEFETA</sequence>
<protein>
    <submittedName>
        <fullName evidence="2">Uncharacterized protein</fullName>
    </submittedName>
</protein>
<comment type="caution">
    <text evidence="2">The sequence shown here is derived from an EMBL/GenBank/DDBJ whole genome shotgun (WGS) entry which is preliminary data.</text>
</comment>
<name>A0AAW1IB32_POPJA</name>
<dbReference type="AlphaFoldDB" id="A0AAW1IB32"/>
<dbReference type="Proteomes" id="UP001458880">
    <property type="component" value="Unassembled WGS sequence"/>
</dbReference>
<evidence type="ECO:0000313" key="2">
    <source>
        <dbReference type="EMBL" id="KAK9686347.1"/>
    </source>
</evidence>
<reference evidence="2 3" key="1">
    <citation type="journal article" date="2024" name="BMC Genomics">
        <title>De novo assembly and annotation of Popillia japonica's genome with initial clues to its potential as an invasive pest.</title>
        <authorList>
            <person name="Cucini C."/>
            <person name="Boschi S."/>
            <person name="Funari R."/>
            <person name="Cardaioli E."/>
            <person name="Iannotti N."/>
            <person name="Marturano G."/>
            <person name="Paoli F."/>
            <person name="Bruttini M."/>
            <person name="Carapelli A."/>
            <person name="Frati F."/>
            <person name="Nardi F."/>
        </authorList>
    </citation>
    <scope>NUCLEOTIDE SEQUENCE [LARGE SCALE GENOMIC DNA]</scope>
    <source>
        <strain evidence="2">DMR45628</strain>
    </source>
</reference>
<keyword evidence="3" id="KW-1185">Reference proteome</keyword>
<evidence type="ECO:0000313" key="3">
    <source>
        <dbReference type="Proteomes" id="UP001458880"/>
    </source>
</evidence>
<accession>A0AAW1IB32</accession>
<proteinExistence type="predicted"/>
<feature type="compositionally biased region" description="Polar residues" evidence="1">
    <location>
        <begin position="25"/>
        <end position="34"/>
    </location>
</feature>
<dbReference type="EMBL" id="JASPKY010000711">
    <property type="protein sequence ID" value="KAK9686347.1"/>
    <property type="molecule type" value="Genomic_DNA"/>
</dbReference>